<feature type="domain" description="Citrate transporter-like" evidence="7">
    <location>
        <begin position="17"/>
        <end position="303"/>
    </location>
</feature>
<dbReference type="Pfam" id="PF03600">
    <property type="entry name" value="CitMHS"/>
    <property type="match status" value="1"/>
</dbReference>
<dbReference type="InterPro" id="IPR004680">
    <property type="entry name" value="Cit_transptr-like_dom"/>
</dbReference>
<feature type="transmembrane region" description="Helical" evidence="6">
    <location>
        <begin position="12"/>
        <end position="34"/>
    </location>
</feature>
<evidence type="ECO:0000256" key="3">
    <source>
        <dbReference type="ARBA" id="ARBA00022692"/>
    </source>
</evidence>
<protein>
    <submittedName>
        <fullName evidence="8">Anion transporter</fullName>
    </submittedName>
</protein>
<reference evidence="8 9" key="1">
    <citation type="submission" date="2020-04" db="EMBL/GenBank/DDBJ databases">
        <authorList>
            <person name="Hitch T.C.A."/>
            <person name="Wylensek D."/>
            <person name="Clavel T."/>
        </authorList>
    </citation>
    <scope>NUCLEOTIDE SEQUENCE [LARGE SCALE GENOMIC DNA]</scope>
    <source>
        <strain evidence="8 9">WB01_NA02</strain>
    </source>
</reference>
<organism evidence="8 9">
    <name type="scientific">Clostridium beijerinckii</name>
    <name type="common">Clostridium MP</name>
    <dbReference type="NCBI Taxonomy" id="1520"/>
    <lineage>
        <taxon>Bacteria</taxon>
        <taxon>Bacillati</taxon>
        <taxon>Bacillota</taxon>
        <taxon>Clostridia</taxon>
        <taxon>Eubacteriales</taxon>
        <taxon>Clostridiaceae</taxon>
        <taxon>Clostridium</taxon>
    </lineage>
</organism>
<gene>
    <name evidence="8" type="ORF">HF849_16940</name>
</gene>
<accession>A0A7X9SRH6</accession>
<dbReference type="AlphaFoldDB" id="A0A7X9SRH6"/>
<feature type="transmembrane region" description="Helical" evidence="6">
    <location>
        <begin position="346"/>
        <end position="369"/>
    </location>
</feature>
<evidence type="ECO:0000256" key="6">
    <source>
        <dbReference type="SAM" id="Phobius"/>
    </source>
</evidence>
<keyword evidence="5 6" id="KW-0472">Membrane</keyword>
<evidence type="ECO:0000313" key="8">
    <source>
        <dbReference type="EMBL" id="NMF06403.1"/>
    </source>
</evidence>
<feature type="transmembrane region" description="Helical" evidence="6">
    <location>
        <begin position="79"/>
        <end position="97"/>
    </location>
</feature>
<dbReference type="PANTHER" id="PTHR43568">
    <property type="entry name" value="P PROTEIN"/>
    <property type="match status" value="1"/>
</dbReference>
<feature type="transmembrane region" description="Helical" evidence="6">
    <location>
        <begin position="203"/>
        <end position="232"/>
    </location>
</feature>
<keyword evidence="2" id="KW-0813">Transport</keyword>
<dbReference type="PANTHER" id="PTHR43568:SF1">
    <property type="entry name" value="P PROTEIN"/>
    <property type="match status" value="1"/>
</dbReference>
<keyword evidence="3 6" id="KW-0812">Transmembrane</keyword>
<evidence type="ECO:0000259" key="7">
    <source>
        <dbReference type="Pfam" id="PF03600"/>
    </source>
</evidence>
<name>A0A7X9SRH6_CLOBE</name>
<dbReference type="RefSeq" id="WP_168982564.1">
    <property type="nucleotide sequence ID" value="NZ_JABAGD010000033.1"/>
</dbReference>
<feature type="transmembrane region" description="Helical" evidence="6">
    <location>
        <begin position="40"/>
        <end position="59"/>
    </location>
</feature>
<feature type="transmembrane region" description="Helical" evidence="6">
    <location>
        <begin position="282"/>
        <end position="302"/>
    </location>
</feature>
<evidence type="ECO:0000256" key="4">
    <source>
        <dbReference type="ARBA" id="ARBA00022989"/>
    </source>
</evidence>
<dbReference type="Proteomes" id="UP000587880">
    <property type="component" value="Unassembled WGS sequence"/>
</dbReference>
<sequence>MNIKQLWNKAISILKTEIVFTISLFLALGTSLISMPKIDYINFEVLILMFNLMIVIIAFEKLKLLDKIAVEILIKDKKLRMVSLILTSLCFFSSMFITNDVALITFVPLTMIIAQKAKFNPMKIIILETLAVNIGSSLTPMGNPQNLYLFSFFDVGMLDFFRDTIFFVIIGAIWLFVLNRRISNVNLEYDLDKIEIKDKKSAIIYFSLFIFILLSVFNIVDYRVAFIITLIISFVIEKKLFKEVDYFLLLTFVCFFIAIGNLSNMTTIDELMKKALTNSTSVYFYSIFFSQLISNLPCAILLSKFTNSWKEILVGVNIGGMGTIIASLASLISYKFYAKEYDGKKYMFKFTTYNFASLIIFTLIFYIFLVI</sequence>
<keyword evidence="4 6" id="KW-1133">Transmembrane helix</keyword>
<feature type="transmembrane region" description="Helical" evidence="6">
    <location>
        <begin position="164"/>
        <end position="182"/>
    </location>
</feature>
<dbReference type="GO" id="GO:0016020">
    <property type="term" value="C:membrane"/>
    <property type="evidence" value="ECO:0007669"/>
    <property type="project" value="UniProtKB-SubCell"/>
</dbReference>
<proteinExistence type="predicted"/>
<feature type="transmembrane region" description="Helical" evidence="6">
    <location>
        <begin position="314"/>
        <end position="334"/>
    </location>
</feature>
<dbReference type="InterPro" id="IPR051475">
    <property type="entry name" value="Diverse_Ion_Transporter"/>
</dbReference>
<evidence type="ECO:0000313" key="9">
    <source>
        <dbReference type="Proteomes" id="UP000587880"/>
    </source>
</evidence>
<dbReference type="EMBL" id="JABAGD010000033">
    <property type="protein sequence ID" value="NMF06403.1"/>
    <property type="molecule type" value="Genomic_DNA"/>
</dbReference>
<evidence type="ECO:0000256" key="1">
    <source>
        <dbReference type="ARBA" id="ARBA00004141"/>
    </source>
</evidence>
<evidence type="ECO:0000256" key="5">
    <source>
        <dbReference type="ARBA" id="ARBA00023136"/>
    </source>
</evidence>
<evidence type="ECO:0000256" key="2">
    <source>
        <dbReference type="ARBA" id="ARBA00022448"/>
    </source>
</evidence>
<comment type="subcellular location">
    <subcellularLocation>
        <location evidence="1">Membrane</location>
        <topology evidence="1">Multi-pass membrane protein</topology>
    </subcellularLocation>
</comment>
<dbReference type="GO" id="GO:0055085">
    <property type="term" value="P:transmembrane transport"/>
    <property type="evidence" value="ECO:0007669"/>
    <property type="project" value="InterPro"/>
</dbReference>
<feature type="transmembrane region" description="Helical" evidence="6">
    <location>
        <begin position="244"/>
        <end position="262"/>
    </location>
</feature>
<comment type="caution">
    <text evidence="8">The sequence shown here is derived from an EMBL/GenBank/DDBJ whole genome shotgun (WGS) entry which is preliminary data.</text>
</comment>